<evidence type="ECO:0000313" key="3">
    <source>
        <dbReference type="Proteomes" id="UP000010878"/>
    </source>
</evidence>
<organism evidence="2 3">
    <name type="scientific">Natronococcus occultus SP4</name>
    <dbReference type="NCBI Taxonomy" id="694430"/>
    <lineage>
        <taxon>Archaea</taxon>
        <taxon>Methanobacteriati</taxon>
        <taxon>Methanobacteriota</taxon>
        <taxon>Stenosarchaea group</taxon>
        <taxon>Halobacteria</taxon>
        <taxon>Halobacteriales</taxon>
        <taxon>Natrialbaceae</taxon>
        <taxon>Natronococcus</taxon>
    </lineage>
</organism>
<dbReference type="RefSeq" id="WP_015321774.1">
    <property type="nucleotide sequence ID" value="NC_019974.1"/>
</dbReference>
<dbReference type="Proteomes" id="UP000010878">
    <property type="component" value="Chromosome"/>
</dbReference>
<dbReference type="eggNOG" id="arCOG13182">
    <property type="taxonomic scope" value="Archaea"/>
</dbReference>
<gene>
    <name evidence="2" type="ORF">Natoc_2570</name>
</gene>
<dbReference type="AlphaFoldDB" id="L0K1W8"/>
<evidence type="ECO:0000256" key="1">
    <source>
        <dbReference type="SAM" id="MobiDB-lite"/>
    </source>
</evidence>
<dbReference type="OrthoDB" id="241883at2157"/>
<feature type="region of interest" description="Disordered" evidence="1">
    <location>
        <begin position="1"/>
        <end position="26"/>
    </location>
</feature>
<protein>
    <submittedName>
        <fullName evidence="2">Uncharacterized protein</fullName>
    </submittedName>
</protein>
<keyword evidence="3" id="KW-1185">Reference proteome</keyword>
<dbReference type="GeneID" id="14404277"/>
<dbReference type="KEGG" id="nou:Natoc_2570"/>
<dbReference type="HOGENOM" id="CLU_2534779_0_0_2"/>
<reference evidence="2 3" key="1">
    <citation type="submission" date="2012-11" db="EMBL/GenBank/DDBJ databases">
        <title>FINISHED of Natronococcus occultus SP4, DSM 3396.</title>
        <authorList>
            <consortium name="DOE Joint Genome Institute"/>
            <person name="Eisen J."/>
            <person name="Huntemann M."/>
            <person name="Wei C.-L."/>
            <person name="Han J."/>
            <person name="Detter J.C."/>
            <person name="Han C."/>
            <person name="Tapia R."/>
            <person name="Chen A."/>
            <person name="Kyrpides N."/>
            <person name="Mavromatis K."/>
            <person name="Markowitz V."/>
            <person name="Szeto E."/>
            <person name="Ivanova N."/>
            <person name="Mikhailova N."/>
            <person name="Ovchinnikova G."/>
            <person name="Pagani I."/>
            <person name="Pati A."/>
            <person name="Goodwin L."/>
            <person name="Nordberg H.P."/>
            <person name="Cantor M.N."/>
            <person name="Hua S.X."/>
            <person name="Woyke T."/>
            <person name="Eisen J."/>
            <person name="Klenk H.-P."/>
            <person name="Klenk H.-P."/>
        </authorList>
    </citation>
    <scope>NUCLEOTIDE SEQUENCE [LARGE SCALE GENOMIC DNA]</scope>
    <source>
        <strain evidence="2 3">SP4</strain>
    </source>
</reference>
<proteinExistence type="predicted"/>
<evidence type="ECO:0000313" key="2">
    <source>
        <dbReference type="EMBL" id="AGB38334.1"/>
    </source>
</evidence>
<sequence length="83" mass="8497">MTAQLTEPRTDEPTTDDRTFPYDGGEPGLALPVANARGVLRPEDPTAAVGAAGSTACPDCAAETVNGAGLYVCPDCSWSGTLR</sequence>
<dbReference type="EMBL" id="CP003929">
    <property type="protein sequence ID" value="AGB38334.1"/>
    <property type="molecule type" value="Genomic_DNA"/>
</dbReference>
<accession>L0K1W8</accession>
<name>L0K1W8_9EURY</name>
<feature type="compositionally biased region" description="Basic and acidic residues" evidence="1">
    <location>
        <begin position="8"/>
        <end position="20"/>
    </location>
</feature>